<evidence type="ECO:0000256" key="5">
    <source>
        <dbReference type="ARBA" id="ARBA00038359"/>
    </source>
</evidence>
<comment type="subcellular location">
    <subcellularLocation>
        <location evidence="1">Membrane</location>
        <topology evidence="1">Multi-pass membrane protein</topology>
    </subcellularLocation>
</comment>
<comment type="similarity">
    <text evidence="5">Belongs to the SAT4 family.</text>
</comment>
<keyword evidence="2 6" id="KW-0812">Transmembrane</keyword>
<dbReference type="GO" id="GO:0016020">
    <property type="term" value="C:membrane"/>
    <property type="evidence" value="ECO:0007669"/>
    <property type="project" value="UniProtKB-SubCell"/>
</dbReference>
<feature type="transmembrane region" description="Helical" evidence="6">
    <location>
        <begin position="145"/>
        <end position="166"/>
    </location>
</feature>
<evidence type="ECO:0000256" key="4">
    <source>
        <dbReference type="ARBA" id="ARBA00023136"/>
    </source>
</evidence>
<feature type="transmembrane region" description="Helical" evidence="6">
    <location>
        <begin position="32"/>
        <end position="53"/>
    </location>
</feature>
<accession>A0A6A5KFQ1</accession>
<evidence type="ECO:0000313" key="9">
    <source>
        <dbReference type="Proteomes" id="UP000800040"/>
    </source>
</evidence>
<dbReference type="EMBL" id="ML975280">
    <property type="protein sequence ID" value="KAF1835918.1"/>
    <property type="molecule type" value="Genomic_DNA"/>
</dbReference>
<reference evidence="8" key="1">
    <citation type="submission" date="2020-01" db="EMBL/GenBank/DDBJ databases">
        <authorList>
            <consortium name="DOE Joint Genome Institute"/>
            <person name="Haridas S."/>
            <person name="Albert R."/>
            <person name="Binder M."/>
            <person name="Bloem J."/>
            <person name="Labutti K."/>
            <person name="Salamov A."/>
            <person name="Andreopoulos B."/>
            <person name="Baker S.E."/>
            <person name="Barry K."/>
            <person name="Bills G."/>
            <person name="Bluhm B.H."/>
            <person name="Cannon C."/>
            <person name="Castanera R."/>
            <person name="Culley D.E."/>
            <person name="Daum C."/>
            <person name="Ezra D."/>
            <person name="Gonzalez J.B."/>
            <person name="Henrissat B."/>
            <person name="Kuo A."/>
            <person name="Liang C."/>
            <person name="Lipzen A."/>
            <person name="Lutzoni F."/>
            <person name="Magnuson J."/>
            <person name="Mondo S."/>
            <person name="Nolan M."/>
            <person name="Ohm R."/>
            <person name="Pangilinan J."/>
            <person name="Park H.-J."/>
            <person name="Ramirez L."/>
            <person name="Alfaro M."/>
            <person name="Sun H."/>
            <person name="Tritt A."/>
            <person name="Yoshinaga Y."/>
            <person name="Zwiers L.-H."/>
            <person name="Turgeon B.G."/>
            <person name="Goodwin S.B."/>
            <person name="Spatafora J.W."/>
            <person name="Crous P.W."/>
            <person name="Grigoriev I.V."/>
        </authorList>
    </citation>
    <scope>NUCLEOTIDE SEQUENCE</scope>
    <source>
        <strain evidence="8">P77</strain>
    </source>
</reference>
<feature type="transmembrane region" description="Helical" evidence="6">
    <location>
        <begin position="265"/>
        <end position="288"/>
    </location>
</feature>
<dbReference type="Proteomes" id="UP000800040">
    <property type="component" value="Unassembled WGS sequence"/>
</dbReference>
<keyword evidence="9" id="KW-1185">Reference proteome</keyword>
<evidence type="ECO:0000256" key="2">
    <source>
        <dbReference type="ARBA" id="ARBA00022692"/>
    </source>
</evidence>
<feature type="transmembrane region" description="Helical" evidence="6">
    <location>
        <begin position="65"/>
        <end position="84"/>
    </location>
</feature>
<dbReference type="OrthoDB" id="444631at2759"/>
<feature type="transmembrane region" description="Helical" evidence="6">
    <location>
        <begin position="223"/>
        <end position="241"/>
    </location>
</feature>
<feature type="transmembrane region" description="Helical" evidence="6">
    <location>
        <begin position="186"/>
        <end position="211"/>
    </location>
</feature>
<evidence type="ECO:0000259" key="7">
    <source>
        <dbReference type="Pfam" id="PF20684"/>
    </source>
</evidence>
<dbReference type="PANTHER" id="PTHR33048">
    <property type="entry name" value="PTH11-LIKE INTEGRAL MEMBRANE PROTEIN (AFU_ORTHOLOGUE AFUA_5G11245)"/>
    <property type="match status" value="1"/>
</dbReference>
<feature type="domain" description="Rhodopsin" evidence="7">
    <location>
        <begin position="49"/>
        <end position="289"/>
    </location>
</feature>
<dbReference type="Pfam" id="PF20684">
    <property type="entry name" value="Fung_rhodopsin"/>
    <property type="match status" value="1"/>
</dbReference>
<dbReference type="InterPro" id="IPR052337">
    <property type="entry name" value="SAT4-like"/>
</dbReference>
<keyword evidence="3 6" id="KW-1133">Transmembrane helix</keyword>
<sequence>MTSSHSNSDGALPPPLGITPNFKDPESIASRLIIASVVGPVITIPLCIVRFYTKRYILRNTGWDDYTIIASTLLALGYSILISIQTTNGLGNHMWDVPTHKFNAFMKIGGTGGPIFYHLSALLFKVSLCAFYLRFALSRSLRTAVHAVAVITVIYSLLAAFPFVWVCQPMSKYWNLSSPTGSCIDLDAFFLSIACINAATDLALLVLPLFIIKDLRLPARKKAGVAALLMTGSIVCVVSLIRLETVVHGMLTAATDVTWVLATNFTWLVVEMWLGIICTCLPTLYTFIRKRFGNQADKPTTGDQNIHWIEQDMILDSSVFATKPSSDSGAVKSNIQLREAAVIRPVASNSSLLTTHVRSGD</sequence>
<evidence type="ECO:0000313" key="8">
    <source>
        <dbReference type="EMBL" id="KAF1835918.1"/>
    </source>
</evidence>
<keyword evidence="4 6" id="KW-0472">Membrane</keyword>
<dbReference type="PANTHER" id="PTHR33048:SF158">
    <property type="entry name" value="MEMBRANE PROTEIN PTH11-LIKE, PUTATIVE-RELATED"/>
    <property type="match status" value="1"/>
</dbReference>
<gene>
    <name evidence="8" type="ORF">BDW02DRAFT_264401</name>
</gene>
<name>A0A6A5KFQ1_9PLEO</name>
<evidence type="ECO:0000256" key="3">
    <source>
        <dbReference type="ARBA" id="ARBA00022989"/>
    </source>
</evidence>
<evidence type="ECO:0000256" key="1">
    <source>
        <dbReference type="ARBA" id="ARBA00004141"/>
    </source>
</evidence>
<proteinExistence type="inferred from homology"/>
<dbReference type="AlphaFoldDB" id="A0A6A5KFQ1"/>
<organism evidence="8 9">
    <name type="scientific">Decorospora gaudefroyi</name>
    <dbReference type="NCBI Taxonomy" id="184978"/>
    <lineage>
        <taxon>Eukaryota</taxon>
        <taxon>Fungi</taxon>
        <taxon>Dikarya</taxon>
        <taxon>Ascomycota</taxon>
        <taxon>Pezizomycotina</taxon>
        <taxon>Dothideomycetes</taxon>
        <taxon>Pleosporomycetidae</taxon>
        <taxon>Pleosporales</taxon>
        <taxon>Pleosporineae</taxon>
        <taxon>Pleosporaceae</taxon>
        <taxon>Decorospora</taxon>
    </lineage>
</organism>
<dbReference type="InterPro" id="IPR049326">
    <property type="entry name" value="Rhodopsin_dom_fungi"/>
</dbReference>
<feature type="transmembrane region" description="Helical" evidence="6">
    <location>
        <begin position="115"/>
        <end position="133"/>
    </location>
</feature>
<protein>
    <recommendedName>
        <fullName evidence="7">Rhodopsin domain-containing protein</fullName>
    </recommendedName>
</protein>
<evidence type="ECO:0000256" key="6">
    <source>
        <dbReference type="SAM" id="Phobius"/>
    </source>
</evidence>